<comment type="caution">
    <text evidence="7">The sequence shown here is derived from an EMBL/GenBank/DDBJ whole genome shotgun (WGS) entry which is preliminary data.</text>
</comment>
<keyword evidence="8" id="KW-1185">Reference proteome</keyword>
<dbReference type="InterPro" id="IPR014721">
    <property type="entry name" value="Ribsml_uS5_D2-typ_fold_subgr"/>
</dbReference>
<keyword evidence="2" id="KW-0808">Transferase</keyword>
<dbReference type="GO" id="GO:0005524">
    <property type="term" value="F:ATP binding"/>
    <property type="evidence" value="ECO:0007669"/>
    <property type="project" value="UniProtKB-KW"/>
</dbReference>
<dbReference type="SUPFAM" id="SSF54211">
    <property type="entry name" value="Ribosomal protein S5 domain 2-like"/>
    <property type="match status" value="1"/>
</dbReference>
<evidence type="ECO:0000256" key="5">
    <source>
        <dbReference type="ARBA" id="ARBA00022840"/>
    </source>
</evidence>
<feature type="domain" description="GHMP kinase N-terminal" evidence="6">
    <location>
        <begin position="181"/>
        <end position="257"/>
    </location>
</feature>
<dbReference type="Proteomes" id="UP001459277">
    <property type="component" value="Unassembled WGS sequence"/>
</dbReference>
<dbReference type="InterPro" id="IPR006204">
    <property type="entry name" value="GHMP_kinase_N_dom"/>
</dbReference>
<dbReference type="InterPro" id="IPR036554">
    <property type="entry name" value="GHMP_kinase_C_sf"/>
</dbReference>
<dbReference type="PANTHER" id="PTHR20861">
    <property type="entry name" value="HOMOSERINE/4-DIPHOSPHOCYTIDYL-2-C-METHYL-D-ERYTHRITOL KINASE"/>
    <property type="match status" value="1"/>
</dbReference>
<keyword evidence="3" id="KW-0547">Nucleotide-binding</keyword>
<evidence type="ECO:0000259" key="6">
    <source>
        <dbReference type="Pfam" id="PF00288"/>
    </source>
</evidence>
<gene>
    <name evidence="7" type="ORF">SO802_027771</name>
</gene>
<dbReference type="GO" id="GO:0008652">
    <property type="term" value="P:amino acid biosynthetic process"/>
    <property type="evidence" value="ECO:0007669"/>
    <property type="project" value="UniProtKB-KW"/>
</dbReference>
<dbReference type="Gene3D" id="3.30.70.890">
    <property type="entry name" value="GHMP kinase, C-terminal domain"/>
    <property type="match status" value="2"/>
</dbReference>
<reference evidence="7 8" key="1">
    <citation type="submission" date="2024-01" db="EMBL/GenBank/DDBJ databases">
        <title>A telomere-to-telomere, gap-free genome of sweet tea (Lithocarpus litseifolius).</title>
        <authorList>
            <person name="Zhou J."/>
        </authorList>
    </citation>
    <scope>NUCLEOTIDE SEQUENCE [LARGE SCALE GENOMIC DNA]</scope>
    <source>
        <strain evidence="7">Zhou-2022a</strain>
        <tissue evidence="7">Leaf</tissue>
    </source>
</reference>
<dbReference type="InterPro" id="IPR020568">
    <property type="entry name" value="Ribosomal_Su5_D2-typ_SF"/>
</dbReference>
<protein>
    <recommendedName>
        <fullName evidence="6">GHMP kinase N-terminal domain-containing protein</fullName>
    </recommendedName>
</protein>
<proteinExistence type="predicted"/>
<evidence type="ECO:0000256" key="2">
    <source>
        <dbReference type="ARBA" id="ARBA00022679"/>
    </source>
</evidence>
<dbReference type="Pfam" id="PF00288">
    <property type="entry name" value="GHMP_kinases_N"/>
    <property type="match status" value="1"/>
</dbReference>
<dbReference type="PANTHER" id="PTHR20861:SF1">
    <property type="entry name" value="HOMOSERINE KINASE"/>
    <property type="match status" value="1"/>
</dbReference>
<sequence length="408" mass="44629">MKLRFETLHEAKILVFSMSNAKNLAFGTPDANALTIPRLKVWSCFPFVPSAKPKQSKKLAKQSNGSLVSTSSYNKSYLTHSQTQLFTLKLQLQLQSLYSEFKTHPHTRTCIHLHQNLRSYHRGQPRPRLRVDGLGDFVSLSVDYSTRPGEIAITRISSNAVGKLSRNTLSNCTKIAVIEVMNILGIQSIGLSLSLEKGLPLGSGLGSSVASAAAGAIAVNELFGRKLRKEELVITELESKEKVSGYHADNVGLAIMGDFVLIRNYEPLDMKKLNFPEKKDLYLVLVIPKFETLTKKMRVALPLEIGMADFVWNLSQAVALAAFVLEGDVAGLGKVGSCEKAAIEAGAFGCTISGVGPTAVAVIDCEEKGIRIGERMVETFWREGGLKVVVALNWLDWVGARLVDSKPR</sequence>
<keyword evidence="5" id="KW-0067">ATP-binding</keyword>
<dbReference type="Gene3D" id="3.30.230.10">
    <property type="match status" value="1"/>
</dbReference>
<evidence type="ECO:0000313" key="8">
    <source>
        <dbReference type="Proteomes" id="UP001459277"/>
    </source>
</evidence>
<dbReference type="AlphaFoldDB" id="A0AAW2BQS0"/>
<name>A0AAW2BQS0_9ROSI</name>
<dbReference type="SUPFAM" id="SSF55060">
    <property type="entry name" value="GHMP Kinase, C-terminal domain"/>
    <property type="match status" value="1"/>
</dbReference>
<evidence type="ECO:0000256" key="4">
    <source>
        <dbReference type="ARBA" id="ARBA00022777"/>
    </source>
</evidence>
<dbReference type="EMBL" id="JAZDWU010000010">
    <property type="protein sequence ID" value="KAK9987532.1"/>
    <property type="molecule type" value="Genomic_DNA"/>
</dbReference>
<keyword evidence="1" id="KW-0028">Amino-acid biosynthesis</keyword>
<keyword evidence="4" id="KW-0418">Kinase</keyword>
<evidence type="ECO:0000256" key="1">
    <source>
        <dbReference type="ARBA" id="ARBA00022605"/>
    </source>
</evidence>
<dbReference type="GO" id="GO:0016301">
    <property type="term" value="F:kinase activity"/>
    <property type="evidence" value="ECO:0007669"/>
    <property type="project" value="UniProtKB-KW"/>
</dbReference>
<accession>A0AAW2BQS0</accession>
<evidence type="ECO:0000313" key="7">
    <source>
        <dbReference type="EMBL" id="KAK9987532.1"/>
    </source>
</evidence>
<organism evidence="7 8">
    <name type="scientific">Lithocarpus litseifolius</name>
    <dbReference type="NCBI Taxonomy" id="425828"/>
    <lineage>
        <taxon>Eukaryota</taxon>
        <taxon>Viridiplantae</taxon>
        <taxon>Streptophyta</taxon>
        <taxon>Embryophyta</taxon>
        <taxon>Tracheophyta</taxon>
        <taxon>Spermatophyta</taxon>
        <taxon>Magnoliopsida</taxon>
        <taxon>eudicotyledons</taxon>
        <taxon>Gunneridae</taxon>
        <taxon>Pentapetalae</taxon>
        <taxon>rosids</taxon>
        <taxon>fabids</taxon>
        <taxon>Fagales</taxon>
        <taxon>Fagaceae</taxon>
        <taxon>Lithocarpus</taxon>
    </lineage>
</organism>
<dbReference type="PRINTS" id="PR00958">
    <property type="entry name" value="HOMSERKINASE"/>
</dbReference>
<evidence type="ECO:0000256" key="3">
    <source>
        <dbReference type="ARBA" id="ARBA00022741"/>
    </source>
</evidence>